<keyword evidence="1" id="KW-1133">Transmembrane helix</keyword>
<comment type="caution">
    <text evidence="2">The sequence shown here is derived from an EMBL/GenBank/DDBJ whole genome shotgun (WGS) entry which is preliminary data.</text>
</comment>
<evidence type="ECO:0000256" key="1">
    <source>
        <dbReference type="SAM" id="Phobius"/>
    </source>
</evidence>
<feature type="transmembrane region" description="Helical" evidence="1">
    <location>
        <begin position="13"/>
        <end position="33"/>
    </location>
</feature>
<keyword evidence="1" id="KW-0812">Transmembrane</keyword>
<accession>A0ABD1NA97</accession>
<dbReference type="Proteomes" id="UP001603857">
    <property type="component" value="Unassembled WGS sequence"/>
</dbReference>
<evidence type="ECO:0000313" key="2">
    <source>
        <dbReference type="EMBL" id="KAL2344538.1"/>
    </source>
</evidence>
<dbReference type="PANTHER" id="PTHR33597">
    <property type="entry name" value="OS02G0760400 PROTEIN"/>
    <property type="match status" value="1"/>
</dbReference>
<keyword evidence="3" id="KW-1185">Reference proteome</keyword>
<evidence type="ECO:0000313" key="3">
    <source>
        <dbReference type="Proteomes" id="UP001603857"/>
    </source>
</evidence>
<sequence length="100" mass="10958">MATAIPNALVLRILSRSLFLAMVLAMLPFLRTIPRGFSATYHRNHPMLPSGSLNLGLLNSIFCDFADEGLLKENDKVLVVNSPIPNGFGDKIDIVVDSDF</sequence>
<dbReference type="EMBL" id="JBGMDY010000002">
    <property type="protein sequence ID" value="KAL2344538.1"/>
    <property type="molecule type" value="Genomic_DNA"/>
</dbReference>
<gene>
    <name evidence="2" type="ORF">Fmac_005823</name>
</gene>
<organism evidence="2 3">
    <name type="scientific">Flemingia macrophylla</name>
    <dbReference type="NCBI Taxonomy" id="520843"/>
    <lineage>
        <taxon>Eukaryota</taxon>
        <taxon>Viridiplantae</taxon>
        <taxon>Streptophyta</taxon>
        <taxon>Embryophyta</taxon>
        <taxon>Tracheophyta</taxon>
        <taxon>Spermatophyta</taxon>
        <taxon>Magnoliopsida</taxon>
        <taxon>eudicotyledons</taxon>
        <taxon>Gunneridae</taxon>
        <taxon>Pentapetalae</taxon>
        <taxon>rosids</taxon>
        <taxon>fabids</taxon>
        <taxon>Fabales</taxon>
        <taxon>Fabaceae</taxon>
        <taxon>Papilionoideae</taxon>
        <taxon>50 kb inversion clade</taxon>
        <taxon>NPAAA clade</taxon>
        <taxon>indigoferoid/millettioid clade</taxon>
        <taxon>Phaseoleae</taxon>
        <taxon>Flemingia</taxon>
    </lineage>
</organism>
<proteinExistence type="predicted"/>
<dbReference type="PANTHER" id="PTHR33597:SF22">
    <property type="entry name" value="PROTEIN, PUTATIVE-RELATED"/>
    <property type="match status" value="1"/>
</dbReference>
<name>A0ABD1NA97_9FABA</name>
<reference evidence="2 3" key="1">
    <citation type="submission" date="2024-08" db="EMBL/GenBank/DDBJ databases">
        <title>Insights into the chromosomal genome structure of Flemingia macrophylla.</title>
        <authorList>
            <person name="Ding Y."/>
            <person name="Zhao Y."/>
            <person name="Bi W."/>
            <person name="Wu M."/>
            <person name="Zhao G."/>
            <person name="Gong Y."/>
            <person name="Li W."/>
            <person name="Zhang P."/>
        </authorList>
    </citation>
    <scope>NUCLEOTIDE SEQUENCE [LARGE SCALE GENOMIC DNA]</scope>
    <source>
        <strain evidence="2">DYQJB</strain>
        <tissue evidence="2">Leaf</tissue>
    </source>
</reference>
<keyword evidence="1" id="KW-0472">Membrane</keyword>
<dbReference type="AlphaFoldDB" id="A0ABD1NA97"/>
<protein>
    <submittedName>
        <fullName evidence="2">Uncharacterized protein</fullName>
    </submittedName>
</protein>